<dbReference type="AlphaFoldDB" id="A0A1M7ZCE9"/>
<dbReference type="InterPro" id="IPR001034">
    <property type="entry name" value="DeoR_HTH"/>
</dbReference>
<dbReference type="InterPro" id="IPR050313">
    <property type="entry name" value="Carb_Metab_HTH_regulators"/>
</dbReference>
<evidence type="ECO:0000259" key="3">
    <source>
        <dbReference type="PROSITE" id="PS51000"/>
    </source>
</evidence>
<keyword evidence="5" id="KW-1185">Reference proteome</keyword>
<organism evidence="4 5">
    <name type="scientific">Pseudoxanthobacter soli DSM 19599</name>
    <dbReference type="NCBI Taxonomy" id="1123029"/>
    <lineage>
        <taxon>Bacteria</taxon>
        <taxon>Pseudomonadati</taxon>
        <taxon>Pseudomonadota</taxon>
        <taxon>Alphaproteobacteria</taxon>
        <taxon>Hyphomicrobiales</taxon>
        <taxon>Segnochrobactraceae</taxon>
        <taxon>Pseudoxanthobacter</taxon>
    </lineage>
</organism>
<dbReference type="InterPro" id="IPR014036">
    <property type="entry name" value="DeoR-like_C"/>
</dbReference>
<feature type="domain" description="HTH deoR-type" evidence="3">
    <location>
        <begin position="9"/>
        <end position="64"/>
    </location>
</feature>
<evidence type="ECO:0000313" key="5">
    <source>
        <dbReference type="Proteomes" id="UP000186406"/>
    </source>
</evidence>
<dbReference type="SMART" id="SM00420">
    <property type="entry name" value="HTH_DEOR"/>
    <property type="match status" value="1"/>
</dbReference>
<evidence type="ECO:0000313" key="4">
    <source>
        <dbReference type="EMBL" id="SHO62533.1"/>
    </source>
</evidence>
<proteinExistence type="predicted"/>
<name>A0A1M7ZCE9_9HYPH</name>
<dbReference type="GO" id="GO:0003700">
    <property type="term" value="F:DNA-binding transcription factor activity"/>
    <property type="evidence" value="ECO:0007669"/>
    <property type="project" value="InterPro"/>
</dbReference>
<dbReference type="PROSITE" id="PS51000">
    <property type="entry name" value="HTH_DEOR_2"/>
    <property type="match status" value="1"/>
</dbReference>
<gene>
    <name evidence="4" type="ORF">SAMN02745172_01077</name>
</gene>
<dbReference type="SMART" id="SM01134">
    <property type="entry name" value="DeoRC"/>
    <property type="match status" value="1"/>
</dbReference>
<dbReference type="Gene3D" id="3.40.50.1360">
    <property type="match status" value="1"/>
</dbReference>
<dbReference type="InterPro" id="IPR036390">
    <property type="entry name" value="WH_DNA-bd_sf"/>
</dbReference>
<dbReference type="InterPro" id="IPR037171">
    <property type="entry name" value="NagB/RpiA_transferase-like"/>
</dbReference>
<dbReference type="Pfam" id="PF08220">
    <property type="entry name" value="HTH_DeoR"/>
    <property type="match status" value="1"/>
</dbReference>
<protein>
    <submittedName>
        <fullName evidence="4">Transcriptional regulator, DeoR family</fullName>
    </submittedName>
</protein>
<dbReference type="SUPFAM" id="SSF46785">
    <property type="entry name" value="Winged helix' DNA-binding domain"/>
    <property type="match status" value="1"/>
</dbReference>
<evidence type="ECO:0000256" key="1">
    <source>
        <dbReference type="ARBA" id="ARBA00023015"/>
    </source>
</evidence>
<keyword evidence="1" id="KW-0805">Transcription regulation</keyword>
<dbReference type="PANTHER" id="PTHR30363">
    <property type="entry name" value="HTH-TYPE TRANSCRIPTIONAL REGULATOR SRLR-RELATED"/>
    <property type="match status" value="1"/>
</dbReference>
<accession>A0A1M7ZCE9</accession>
<sequence length="268" mass="28209">MGEGGSADSLGRRRRMLSFIRARDFVRVLDLSRQFGVSEVTVRSDLDILARDGGVRRVRGGVMGVRPNAAELAFEARIGTHADDKRSIAAVAVDLVSSGDSIVLDVGTTTMAIAHALADRSDLEDVTVFTPGLNVALALERAVPRLQVIVTGGALRPQQHSLVEPFSTLILERIRASIAFVGCNGFDPELGVMAISLPDAALKQAILRAGRRRVVVADASKFTAAALVGVCPFADIDLVLTAGGPDPDAVAAMREAGVEVRLCDEGSA</sequence>
<dbReference type="STRING" id="1123029.SAMN02745172_01077"/>
<reference evidence="4 5" key="1">
    <citation type="submission" date="2016-12" db="EMBL/GenBank/DDBJ databases">
        <authorList>
            <person name="Song W.-J."/>
            <person name="Kurnit D.M."/>
        </authorList>
    </citation>
    <scope>NUCLEOTIDE SEQUENCE [LARGE SCALE GENOMIC DNA]</scope>
    <source>
        <strain evidence="4 5">DSM 19599</strain>
    </source>
</reference>
<dbReference type="Pfam" id="PF00455">
    <property type="entry name" value="DeoRC"/>
    <property type="match status" value="1"/>
</dbReference>
<keyword evidence="2" id="KW-0804">Transcription</keyword>
<evidence type="ECO:0000256" key="2">
    <source>
        <dbReference type="ARBA" id="ARBA00023163"/>
    </source>
</evidence>
<dbReference type="EMBL" id="FRXO01000002">
    <property type="protein sequence ID" value="SHO62533.1"/>
    <property type="molecule type" value="Genomic_DNA"/>
</dbReference>
<dbReference type="SUPFAM" id="SSF100950">
    <property type="entry name" value="NagB/RpiA/CoA transferase-like"/>
    <property type="match status" value="1"/>
</dbReference>
<dbReference type="PANTHER" id="PTHR30363:SF44">
    <property type="entry name" value="AGA OPERON TRANSCRIPTIONAL REPRESSOR-RELATED"/>
    <property type="match status" value="1"/>
</dbReference>
<dbReference type="Proteomes" id="UP000186406">
    <property type="component" value="Unassembled WGS sequence"/>
</dbReference>